<protein>
    <submittedName>
        <fullName evidence="1">Uncharacterized protein</fullName>
    </submittedName>
</protein>
<accession>A7VV87</accession>
<reference evidence="1 3" key="2">
    <citation type="submission" date="2007-08" db="EMBL/GenBank/DDBJ databases">
        <authorList>
            <person name="Fulton L."/>
            <person name="Clifton S."/>
            <person name="Fulton B."/>
            <person name="Xu J."/>
            <person name="Minx P."/>
            <person name="Pepin K.H."/>
            <person name="Johnson M."/>
            <person name="Thiruvilangam P."/>
            <person name="Bhonagiri V."/>
            <person name="Nash W.E."/>
            <person name="Wang C."/>
            <person name="Mardis E.R."/>
            <person name="Wilson R.K."/>
        </authorList>
    </citation>
    <scope>NUCLEOTIDE SEQUENCE [LARGE SCALE GENOMIC DNA]</scope>
    <source>
        <strain evidence="1 3">DSM 753</strain>
    </source>
</reference>
<dbReference type="EMBL" id="NOXF01000012">
    <property type="protein sequence ID" value="PEQ23644.1"/>
    <property type="molecule type" value="Genomic_DNA"/>
</dbReference>
<dbReference type="HOGENOM" id="CLU_2715256_0_0_9"/>
<sequence length="72" mass="8178">MHILEIIGKSYEKALTSCCSYDIILITLPVSAFRKKKKKSGKKYLTFPGEHDIIIIALLRRLKAHLPVIKAL</sequence>
<gene>
    <name evidence="2" type="ORF">CH238_12450</name>
    <name evidence="1" type="ORF">CLOLEP_02492</name>
</gene>
<proteinExistence type="predicted"/>
<dbReference type="AlphaFoldDB" id="A7VV87"/>
<evidence type="ECO:0000313" key="3">
    <source>
        <dbReference type="Proteomes" id="UP000003490"/>
    </source>
</evidence>
<reference evidence="2 4" key="3">
    <citation type="submission" date="2017-07" db="EMBL/GenBank/DDBJ databases">
        <title>Prevalence of linear plasmids in Cutibacterium (Propionibacterium) acnes isolates obtained from prostatic tissue.</title>
        <authorList>
            <person name="Davidsson S."/>
            <person name="Carlsson J."/>
            <person name="Molling P."/>
            <person name="Andren O."/>
            <person name="Andersson S.-O."/>
            <person name="Brzuszkiewicz E."/>
            <person name="Poehlein A."/>
            <person name="Al-Zeer M."/>
            <person name="Brinkmann V."/>
            <person name="Scavenius C."/>
            <person name="Nazipi S."/>
            <person name="Soderquist B."/>
            <person name="Bruggemann H."/>
        </authorList>
    </citation>
    <scope>NUCLEOTIDE SEQUENCE [LARGE SCALE GENOMIC DNA]</scope>
    <source>
        <strain evidence="2 4">DSM 753</strain>
    </source>
</reference>
<evidence type="ECO:0000313" key="2">
    <source>
        <dbReference type="EMBL" id="PEQ23644.1"/>
    </source>
</evidence>
<dbReference type="Proteomes" id="UP000220611">
    <property type="component" value="Unassembled WGS sequence"/>
</dbReference>
<evidence type="ECO:0000313" key="1">
    <source>
        <dbReference type="EMBL" id="EDO60887.1"/>
    </source>
</evidence>
<keyword evidence="4" id="KW-1185">Reference proteome</keyword>
<dbReference type="EMBL" id="ABCB02000019">
    <property type="protein sequence ID" value="EDO60887.1"/>
    <property type="molecule type" value="Genomic_DNA"/>
</dbReference>
<comment type="caution">
    <text evidence="1">The sequence shown here is derived from an EMBL/GenBank/DDBJ whole genome shotgun (WGS) entry which is preliminary data.</text>
</comment>
<reference evidence="1 3" key="1">
    <citation type="submission" date="2007-08" db="EMBL/GenBank/DDBJ databases">
        <title>Draft genome sequence of Clostridium leptum (DSM 753).</title>
        <authorList>
            <person name="Sudarsanam P."/>
            <person name="Ley R."/>
            <person name="Guruge J."/>
            <person name="Turnbaugh P.J."/>
            <person name="Mahowald M."/>
            <person name="Liep D."/>
            <person name="Gordon J."/>
        </authorList>
    </citation>
    <scope>NUCLEOTIDE SEQUENCE [LARGE SCALE GENOMIC DNA]</scope>
    <source>
        <strain evidence="1 3">DSM 753</strain>
    </source>
</reference>
<name>A7VV87_9FIRM</name>
<organism evidence="1 3">
    <name type="scientific">[Clostridium] leptum DSM 753</name>
    <dbReference type="NCBI Taxonomy" id="428125"/>
    <lineage>
        <taxon>Bacteria</taxon>
        <taxon>Bacillati</taxon>
        <taxon>Bacillota</taxon>
        <taxon>Clostridia</taxon>
        <taxon>Eubacteriales</taxon>
        <taxon>Oscillospiraceae</taxon>
        <taxon>Oscillospiraceae incertae sedis</taxon>
    </lineage>
</organism>
<evidence type="ECO:0000313" key="4">
    <source>
        <dbReference type="Proteomes" id="UP000220611"/>
    </source>
</evidence>
<dbReference type="Proteomes" id="UP000003490">
    <property type="component" value="Unassembled WGS sequence"/>
</dbReference>